<dbReference type="AlphaFoldDB" id="A0A9P4LCN5"/>
<evidence type="ECO:0000313" key="4">
    <source>
        <dbReference type="Proteomes" id="UP000800039"/>
    </source>
</evidence>
<feature type="compositionally biased region" description="Low complexity" evidence="2">
    <location>
        <begin position="66"/>
        <end position="78"/>
    </location>
</feature>
<keyword evidence="4" id="KW-1185">Reference proteome</keyword>
<dbReference type="RefSeq" id="XP_040792441.1">
    <property type="nucleotide sequence ID" value="XM_040931469.1"/>
</dbReference>
<dbReference type="OrthoDB" id="3743447at2759"/>
<feature type="coiled-coil region" evidence="1">
    <location>
        <begin position="269"/>
        <end position="296"/>
    </location>
</feature>
<proteinExistence type="predicted"/>
<name>A0A9P4LCN5_9PLEO</name>
<accession>A0A9P4LCN5</accession>
<feature type="compositionally biased region" description="Basic and acidic residues" evidence="2">
    <location>
        <begin position="1"/>
        <end position="11"/>
    </location>
</feature>
<evidence type="ECO:0000256" key="1">
    <source>
        <dbReference type="SAM" id="Coils"/>
    </source>
</evidence>
<comment type="caution">
    <text evidence="3">The sequence shown here is derived from an EMBL/GenBank/DDBJ whole genome shotgun (WGS) entry which is preliminary data.</text>
</comment>
<gene>
    <name evidence="3" type="ORF">K460DRAFT_350015</name>
</gene>
<feature type="region of interest" description="Disordered" evidence="2">
    <location>
        <begin position="53"/>
        <end position="101"/>
    </location>
</feature>
<keyword evidence="1" id="KW-0175">Coiled coil</keyword>
<sequence length="342" mass="38071">MMMDQQRHLPDPTKVGSHGKPGGSLESIVTGFPTPKVQPDYIYQLAPMLQDPIDRDAPYSSEMSRKASIASTSSSGQSFYRVSRSTSPASGYLEPSYDQSPSVNRIAMNTGHFRPYPPPHRSAGSGSCCSACLEIGETIFVDAGKACLRCGRADSMLKTTGKVARRKRNDRIKFSRLMNNDCKPENVSKEEGEAGRRFDHSFYFASLQNSLLKINPKFPEVAAQREGKKRLGWTPLKCNNISDDVKEKGHIEPLHFNKTNIFESSLQVVEDSTAIMADAIQERNDLEVEMDALLRSKASADELRRFLMRTLHRNWSATLATSNAQRGAEGFSRPFPQSTSRL</sequence>
<evidence type="ECO:0000313" key="3">
    <source>
        <dbReference type="EMBL" id="KAF1849878.1"/>
    </source>
</evidence>
<reference evidence="3" key="1">
    <citation type="submission" date="2020-01" db="EMBL/GenBank/DDBJ databases">
        <authorList>
            <consortium name="DOE Joint Genome Institute"/>
            <person name="Haridas S."/>
            <person name="Albert R."/>
            <person name="Binder M."/>
            <person name="Bloem J."/>
            <person name="Labutti K."/>
            <person name="Salamov A."/>
            <person name="Andreopoulos B."/>
            <person name="Baker S.E."/>
            <person name="Barry K."/>
            <person name="Bills G."/>
            <person name="Bluhm B.H."/>
            <person name="Cannon C."/>
            <person name="Castanera R."/>
            <person name="Culley D.E."/>
            <person name="Daum C."/>
            <person name="Ezra D."/>
            <person name="Gonzalez J.B."/>
            <person name="Henrissat B."/>
            <person name="Kuo A."/>
            <person name="Liang C."/>
            <person name="Lipzen A."/>
            <person name="Lutzoni F."/>
            <person name="Magnuson J."/>
            <person name="Mondo S."/>
            <person name="Nolan M."/>
            <person name="Ohm R."/>
            <person name="Pangilinan J."/>
            <person name="Park H.-J."/>
            <person name="Ramirez L."/>
            <person name="Alfaro M."/>
            <person name="Sun H."/>
            <person name="Tritt A."/>
            <person name="Yoshinaga Y."/>
            <person name="Zwiers L.-H."/>
            <person name="Turgeon B.G."/>
            <person name="Goodwin S.B."/>
            <person name="Spatafora J.W."/>
            <person name="Crous P.W."/>
            <person name="Grigoriev I.V."/>
        </authorList>
    </citation>
    <scope>NUCLEOTIDE SEQUENCE</scope>
    <source>
        <strain evidence="3">CBS 394.84</strain>
    </source>
</reference>
<protein>
    <submittedName>
        <fullName evidence="3">Uncharacterized protein</fullName>
    </submittedName>
</protein>
<feature type="region of interest" description="Disordered" evidence="2">
    <location>
        <begin position="1"/>
        <end position="26"/>
    </location>
</feature>
<dbReference type="EMBL" id="ML976614">
    <property type="protein sequence ID" value="KAF1849878.1"/>
    <property type="molecule type" value="Genomic_DNA"/>
</dbReference>
<dbReference type="Proteomes" id="UP000800039">
    <property type="component" value="Unassembled WGS sequence"/>
</dbReference>
<dbReference type="GeneID" id="63848721"/>
<evidence type="ECO:0000256" key="2">
    <source>
        <dbReference type="SAM" id="MobiDB-lite"/>
    </source>
</evidence>
<organism evidence="3 4">
    <name type="scientific">Cucurbitaria berberidis CBS 394.84</name>
    <dbReference type="NCBI Taxonomy" id="1168544"/>
    <lineage>
        <taxon>Eukaryota</taxon>
        <taxon>Fungi</taxon>
        <taxon>Dikarya</taxon>
        <taxon>Ascomycota</taxon>
        <taxon>Pezizomycotina</taxon>
        <taxon>Dothideomycetes</taxon>
        <taxon>Pleosporomycetidae</taxon>
        <taxon>Pleosporales</taxon>
        <taxon>Pleosporineae</taxon>
        <taxon>Cucurbitariaceae</taxon>
        <taxon>Cucurbitaria</taxon>
    </lineage>
</organism>